<sequence>MDHFEQELARMMRDGQEDTLYEDRHRDRLHAGVRARRRARAAWTATGSVLTVAGLGVGLMVLPSSLAQDGPIGPQRRPGTPAESVPMPSTPRPVPTAPQAPMPTCTSTTRSVPTPYRPSPPEPPMPTRTSPPRPVPTPTCASTTGPLPMP</sequence>
<feature type="transmembrane region" description="Helical" evidence="2">
    <location>
        <begin position="41"/>
        <end position="62"/>
    </location>
</feature>
<dbReference type="Proteomes" id="UP000184388">
    <property type="component" value="Unassembled WGS sequence"/>
</dbReference>
<evidence type="ECO:0000256" key="2">
    <source>
        <dbReference type="SAM" id="Phobius"/>
    </source>
</evidence>
<keyword evidence="2" id="KW-0472">Membrane</keyword>
<protein>
    <recommendedName>
        <fullName evidence="5">Cellulase</fullName>
    </recommendedName>
</protein>
<keyword evidence="2" id="KW-1133">Transmembrane helix</keyword>
<dbReference type="EMBL" id="FRBK01000011">
    <property type="protein sequence ID" value="SHM49546.1"/>
    <property type="molecule type" value="Genomic_DNA"/>
</dbReference>
<name>A0A9X8N064_9ACTN</name>
<evidence type="ECO:0000313" key="4">
    <source>
        <dbReference type="Proteomes" id="UP000184388"/>
    </source>
</evidence>
<comment type="caution">
    <text evidence="3">The sequence shown here is derived from an EMBL/GenBank/DDBJ whole genome shotgun (WGS) entry which is preliminary data.</text>
</comment>
<evidence type="ECO:0008006" key="5">
    <source>
        <dbReference type="Google" id="ProtNLM"/>
    </source>
</evidence>
<keyword evidence="2" id="KW-0812">Transmembrane</keyword>
<dbReference type="AlphaFoldDB" id="A0A9X8N064"/>
<gene>
    <name evidence="3" type="ORF">SAMN05216268_111204</name>
</gene>
<feature type="region of interest" description="Disordered" evidence="1">
    <location>
        <begin position="64"/>
        <end position="150"/>
    </location>
</feature>
<feature type="compositionally biased region" description="Polar residues" evidence="1">
    <location>
        <begin position="140"/>
        <end position="150"/>
    </location>
</feature>
<evidence type="ECO:0000313" key="3">
    <source>
        <dbReference type="EMBL" id="SHM49546.1"/>
    </source>
</evidence>
<organism evidence="3 4">
    <name type="scientific">Streptomyces yunnanensis</name>
    <dbReference type="NCBI Taxonomy" id="156453"/>
    <lineage>
        <taxon>Bacteria</taxon>
        <taxon>Bacillati</taxon>
        <taxon>Actinomycetota</taxon>
        <taxon>Actinomycetes</taxon>
        <taxon>Kitasatosporales</taxon>
        <taxon>Streptomycetaceae</taxon>
        <taxon>Streptomyces</taxon>
    </lineage>
</organism>
<feature type="compositionally biased region" description="Pro residues" evidence="1">
    <location>
        <begin position="115"/>
        <end position="137"/>
    </location>
</feature>
<evidence type="ECO:0000256" key="1">
    <source>
        <dbReference type="SAM" id="MobiDB-lite"/>
    </source>
</evidence>
<proteinExistence type="predicted"/>
<accession>A0A9X8N064</accession>
<feature type="compositionally biased region" description="Pro residues" evidence="1">
    <location>
        <begin position="88"/>
        <end position="101"/>
    </location>
</feature>
<reference evidence="4" key="1">
    <citation type="submission" date="2016-11" db="EMBL/GenBank/DDBJ databases">
        <authorList>
            <person name="Jaros S."/>
            <person name="Januszkiewicz K."/>
            <person name="Wedrychowicz H."/>
        </authorList>
    </citation>
    <scope>NUCLEOTIDE SEQUENCE [LARGE SCALE GENOMIC DNA]</scope>
    <source>
        <strain evidence="4">CGMCC 4.3555</strain>
    </source>
</reference>